<evidence type="ECO:0000313" key="4">
    <source>
        <dbReference type="Proteomes" id="UP001183607"/>
    </source>
</evidence>
<reference evidence="3" key="2">
    <citation type="submission" date="2024-03" db="EMBL/GenBank/DDBJ databases">
        <title>30 novel species of actinomycetes from the DSMZ collection.</title>
        <authorList>
            <person name="Nouioui I."/>
        </authorList>
    </citation>
    <scope>NUCLEOTIDE SEQUENCE</scope>
    <source>
        <strain evidence="5">DSM 41979</strain>
        <strain evidence="3">DSM 41982</strain>
    </source>
</reference>
<gene>
    <name evidence="3" type="ORF">RM574_24705</name>
    <name evidence="2" type="ORF">RM698_21210</name>
</gene>
<dbReference type="RefSeq" id="WP_007825374.1">
    <property type="nucleotide sequence ID" value="NZ_JAVRER010000051.1"/>
</dbReference>
<name>A0ABD5EBD3_9ACTN</name>
<accession>A0ABD5EBD3</accession>
<evidence type="ECO:0000256" key="1">
    <source>
        <dbReference type="SAM" id="MobiDB-lite"/>
    </source>
</evidence>
<dbReference type="AlphaFoldDB" id="A0ABD5EBD3"/>
<dbReference type="EMBL" id="JAVRER010000051">
    <property type="protein sequence ID" value="MDT0418683.1"/>
    <property type="molecule type" value="Genomic_DNA"/>
</dbReference>
<feature type="region of interest" description="Disordered" evidence="1">
    <location>
        <begin position="1"/>
        <end position="59"/>
    </location>
</feature>
<sequence length="99" mass="9881">MTDSAQELPAPAAPAPGPPSQDTPAPDTPEDGAPEAALPGGSSPGAPADAAPEVPAPVRAALRLTQTPCQRCGTLVAGLNGRYACPVCDWANPWEDGAR</sequence>
<feature type="compositionally biased region" description="Pro residues" evidence="1">
    <location>
        <begin position="11"/>
        <end position="21"/>
    </location>
</feature>
<proteinExistence type="predicted"/>
<dbReference type="Proteomes" id="UP001183607">
    <property type="component" value="Unassembled WGS sequence"/>
</dbReference>
<keyword evidence="5" id="KW-1185">Reference proteome</keyword>
<reference evidence="4" key="1">
    <citation type="submission" date="2023-07" db="EMBL/GenBank/DDBJ databases">
        <title>30 novel species of actinomycetes from the DSMZ collection.</title>
        <authorList>
            <person name="Nouioui I."/>
        </authorList>
    </citation>
    <scope>NUCLEOTIDE SEQUENCE [LARGE SCALE GENOMIC DNA]</scope>
    <source>
        <strain evidence="2">DSM 41979</strain>
        <strain evidence="4">DSM 41982</strain>
    </source>
</reference>
<organism evidence="3 4">
    <name type="scientific">Streptomyces evansiae</name>
    <dbReference type="NCBI Taxonomy" id="3075535"/>
    <lineage>
        <taxon>Bacteria</taxon>
        <taxon>Bacillati</taxon>
        <taxon>Actinomycetota</taxon>
        <taxon>Actinomycetes</taxon>
        <taxon>Kitasatosporales</taxon>
        <taxon>Streptomycetaceae</taxon>
        <taxon>Streptomyces</taxon>
    </lineage>
</organism>
<dbReference type="EMBL" id="JAVRET010000053">
    <property type="protein sequence ID" value="MDT0411551.1"/>
    <property type="molecule type" value="Genomic_DNA"/>
</dbReference>
<evidence type="ECO:0000313" key="2">
    <source>
        <dbReference type="EMBL" id="MDT0411551.1"/>
    </source>
</evidence>
<comment type="caution">
    <text evidence="3">The sequence shown here is derived from an EMBL/GenBank/DDBJ whole genome shotgun (WGS) entry which is preliminary data.</text>
</comment>
<dbReference type="Proteomes" id="UP001183610">
    <property type="component" value="Unassembled WGS sequence"/>
</dbReference>
<evidence type="ECO:0000313" key="3">
    <source>
        <dbReference type="EMBL" id="MDT0418683.1"/>
    </source>
</evidence>
<feature type="compositionally biased region" description="Low complexity" evidence="1">
    <location>
        <begin position="34"/>
        <end position="59"/>
    </location>
</feature>
<evidence type="ECO:0000313" key="5">
    <source>
        <dbReference type="Proteomes" id="UP001183610"/>
    </source>
</evidence>
<protein>
    <submittedName>
        <fullName evidence="3">Uncharacterized protein</fullName>
    </submittedName>
</protein>